<evidence type="ECO:0000256" key="7">
    <source>
        <dbReference type="ARBA" id="ARBA00023136"/>
    </source>
</evidence>
<evidence type="ECO:0000256" key="1">
    <source>
        <dbReference type="ARBA" id="ARBA00004236"/>
    </source>
</evidence>
<evidence type="ECO:0000259" key="9">
    <source>
        <dbReference type="Pfam" id="PF02397"/>
    </source>
</evidence>
<dbReference type="AlphaFoldDB" id="A0A1N7Q1Z8"/>
<keyword evidence="4 10" id="KW-0808">Transferase</keyword>
<keyword evidence="5" id="KW-0812">Transmembrane</keyword>
<dbReference type="Proteomes" id="UP000186684">
    <property type="component" value="Unassembled WGS sequence"/>
</dbReference>
<evidence type="ECO:0000313" key="10">
    <source>
        <dbReference type="EMBL" id="SIT16914.1"/>
    </source>
</evidence>
<evidence type="ECO:0000256" key="2">
    <source>
        <dbReference type="ARBA" id="ARBA00006464"/>
    </source>
</evidence>
<keyword evidence="11" id="KW-1185">Reference proteome</keyword>
<comment type="subcellular location">
    <subcellularLocation>
        <location evidence="1">Cell membrane</location>
    </subcellularLocation>
</comment>
<keyword evidence="7" id="KW-0472">Membrane</keyword>
<dbReference type="PANTHER" id="PTHR30576:SF4">
    <property type="entry name" value="UNDECAPRENYL-PHOSPHATE GALACTOSE PHOSPHOTRANSFERASE"/>
    <property type="match status" value="1"/>
</dbReference>
<evidence type="ECO:0000256" key="5">
    <source>
        <dbReference type="ARBA" id="ARBA00022692"/>
    </source>
</evidence>
<dbReference type="PANTHER" id="PTHR30576">
    <property type="entry name" value="COLANIC BIOSYNTHESIS UDP-GLUCOSE LIPID CARRIER TRANSFERASE"/>
    <property type="match status" value="1"/>
</dbReference>
<keyword evidence="3" id="KW-1003">Cell membrane</keyword>
<dbReference type="Pfam" id="PF02397">
    <property type="entry name" value="Bac_transf"/>
    <property type="match status" value="1"/>
</dbReference>
<sequence length="139" mass="16077">MIPDADARLEEHLKANPDAAREWRTKQKLQNDHRLTRVGSFIRRTSIDELPQVWNVLNGTMSLVGPRPMMECQAELYPGKRYYRQRPGITGLWQISDRHTSDFAERAKFDDAYDREVSLMTDLRILVATIGVVFRCTGV</sequence>
<dbReference type="InterPro" id="IPR003362">
    <property type="entry name" value="Bact_transf"/>
</dbReference>
<dbReference type="GO" id="GO:0005886">
    <property type="term" value="C:plasma membrane"/>
    <property type="evidence" value="ECO:0007669"/>
    <property type="project" value="UniProtKB-SubCell"/>
</dbReference>
<keyword evidence="8" id="KW-0270">Exopolysaccharide synthesis</keyword>
<dbReference type="EMBL" id="FTOQ01000025">
    <property type="protein sequence ID" value="SIT16914.1"/>
    <property type="molecule type" value="Genomic_DNA"/>
</dbReference>
<keyword evidence="6" id="KW-1133">Transmembrane helix</keyword>
<gene>
    <name evidence="10" type="ORF">SAMN05421759_1255</name>
</gene>
<evidence type="ECO:0000313" key="11">
    <source>
        <dbReference type="Proteomes" id="UP000186684"/>
    </source>
</evidence>
<feature type="domain" description="Bacterial sugar transferase" evidence="9">
    <location>
        <begin position="18"/>
        <end position="134"/>
    </location>
</feature>
<evidence type="ECO:0000256" key="8">
    <source>
        <dbReference type="ARBA" id="ARBA00023169"/>
    </source>
</evidence>
<evidence type="ECO:0000256" key="4">
    <source>
        <dbReference type="ARBA" id="ARBA00022679"/>
    </source>
</evidence>
<evidence type="ECO:0000256" key="3">
    <source>
        <dbReference type="ARBA" id="ARBA00022475"/>
    </source>
</evidence>
<name>A0A1N7Q1Z8_9RHOB</name>
<dbReference type="GO" id="GO:0000271">
    <property type="term" value="P:polysaccharide biosynthetic process"/>
    <property type="evidence" value="ECO:0007669"/>
    <property type="project" value="UniProtKB-KW"/>
</dbReference>
<dbReference type="GO" id="GO:0016780">
    <property type="term" value="F:phosphotransferase activity, for other substituted phosphate groups"/>
    <property type="evidence" value="ECO:0007669"/>
    <property type="project" value="TreeGrafter"/>
</dbReference>
<dbReference type="STRING" id="633194.SAMN05421759_1255"/>
<protein>
    <submittedName>
        <fullName evidence="10">Sugar transferase</fullName>
    </submittedName>
</protein>
<proteinExistence type="inferred from homology"/>
<reference evidence="11" key="1">
    <citation type="submission" date="2017-01" db="EMBL/GenBank/DDBJ databases">
        <authorList>
            <person name="Varghese N."/>
            <person name="Submissions S."/>
        </authorList>
    </citation>
    <scope>NUCLEOTIDE SEQUENCE [LARGE SCALE GENOMIC DNA]</scope>
    <source>
        <strain evidence="11">DSM 29430</strain>
    </source>
</reference>
<comment type="similarity">
    <text evidence="2">Belongs to the bacterial sugar transferase family.</text>
</comment>
<accession>A0A1N7Q1Z8</accession>
<evidence type="ECO:0000256" key="6">
    <source>
        <dbReference type="ARBA" id="ARBA00022989"/>
    </source>
</evidence>
<organism evidence="10 11">
    <name type="scientific">Roseivivax lentus</name>
    <dbReference type="NCBI Taxonomy" id="633194"/>
    <lineage>
        <taxon>Bacteria</taxon>
        <taxon>Pseudomonadati</taxon>
        <taxon>Pseudomonadota</taxon>
        <taxon>Alphaproteobacteria</taxon>
        <taxon>Rhodobacterales</taxon>
        <taxon>Roseobacteraceae</taxon>
        <taxon>Roseivivax</taxon>
    </lineage>
</organism>